<accession>A0A6L6WI45</accession>
<dbReference type="Gene3D" id="3.40.50.300">
    <property type="entry name" value="P-loop containing nucleotide triphosphate hydrolases"/>
    <property type="match status" value="1"/>
</dbReference>
<dbReference type="Pfam" id="PF13469">
    <property type="entry name" value="Sulfotransfer_3"/>
    <property type="match status" value="1"/>
</dbReference>
<proteinExistence type="predicted"/>
<dbReference type="Proteomes" id="UP000478892">
    <property type="component" value="Unassembled WGS sequence"/>
</dbReference>
<dbReference type="AlphaFoldDB" id="A0A6L6WI45"/>
<keyword evidence="1" id="KW-0808">Transferase</keyword>
<dbReference type="EMBL" id="WQLV01000010">
    <property type="protein sequence ID" value="MVO17384.1"/>
    <property type="molecule type" value="Genomic_DNA"/>
</dbReference>
<organism evidence="1 2">
    <name type="scientific">Parasedimentitalea huanghaiensis</name>
    <dbReference type="NCBI Taxonomy" id="2682100"/>
    <lineage>
        <taxon>Bacteria</taxon>
        <taxon>Pseudomonadati</taxon>
        <taxon>Pseudomonadota</taxon>
        <taxon>Alphaproteobacteria</taxon>
        <taxon>Rhodobacterales</taxon>
        <taxon>Paracoccaceae</taxon>
        <taxon>Parasedimentitalea</taxon>
    </lineage>
</organism>
<dbReference type="SUPFAM" id="SSF52540">
    <property type="entry name" value="P-loop containing nucleoside triphosphate hydrolases"/>
    <property type="match status" value="1"/>
</dbReference>
<gene>
    <name evidence="1" type="ORF">GO984_16335</name>
</gene>
<dbReference type="InterPro" id="IPR027417">
    <property type="entry name" value="P-loop_NTPase"/>
</dbReference>
<reference evidence="1 2" key="1">
    <citation type="submission" date="2019-12" db="EMBL/GenBank/DDBJ databases">
        <authorList>
            <person name="Zhang Y.-J."/>
        </authorList>
    </citation>
    <scope>NUCLEOTIDE SEQUENCE [LARGE SCALE GENOMIC DNA]</scope>
    <source>
        <strain evidence="1 2">CY05</strain>
    </source>
</reference>
<comment type="caution">
    <text evidence="1">The sequence shown here is derived from an EMBL/GenBank/DDBJ whole genome shotgun (WGS) entry which is preliminary data.</text>
</comment>
<evidence type="ECO:0000313" key="2">
    <source>
        <dbReference type="Proteomes" id="UP000478892"/>
    </source>
</evidence>
<keyword evidence="2" id="KW-1185">Reference proteome</keyword>
<sequence>MVAQINQTMARKRFSKIPGRLINWALIEGRPLTTKGQWINSLVFAGYRLAQLLPEHKGARAPIYIVGTGRSGTTVLGTLFAMHKNAVFLNEPKALWHYAHGAEDIIGSYSTSSASVRMAAEDASEAQATKIANVYSSALRAGLANRVADKYPELIFRIPFVLALFPKARFVAIIRDGVDTCSSVTGWSKRKGEQVGEQTHDWWGRDGRKWQLIVEQLVPEHADLAPLQGFLRTVTDHRDRAAVEWIISMREAKATAEAHPEVIAIKYEDLCASPEPVLDQILNHCDLPSDVVFEDYAKSVLSAADSYAPLELSPEILGPFQATLHEMGYGDSAARTQARQVEL</sequence>
<dbReference type="RefSeq" id="WP_157023686.1">
    <property type="nucleotide sequence ID" value="NZ_WQLV01000010.1"/>
</dbReference>
<dbReference type="GO" id="GO:0016740">
    <property type="term" value="F:transferase activity"/>
    <property type="evidence" value="ECO:0007669"/>
    <property type="project" value="UniProtKB-KW"/>
</dbReference>
<name>A0A6L6WI45_9RHOB</name>
<protein>
    <submittedName>
        <fullName evidence="1">Sulfotransferase</fullName>
    </submittedName>
</protein>
<evidence type="ECO:0000313" key="1">
    <source>
        <dbReference type="EMBL" id="MVO17384.1"/>
    </source>
</evidence>